<evidence type="ECO:0000313" key="1">
    <source>
        <dbReference type="EnsemblPlants" id="AVESA.00010b.r2.2DG0396280.1.CDS"/>
    </source>
</evidence>
<accession>A0ACD5V7W0</accession>
<proteinExistence type="predicted"/>
<name>A0ACD5V7W0_AVESA</name>
<reference evidence="1" key="2">
    <citation type="submission" date="2025-09" db="UniProtKB">
        <authorList>
            <consortium name="EnsemblPlants"/>
        </authorList>
    </citation>
    <scope>IDENTIFICATION</scope>
</reference>
<keyword evidence="2" id="KW-1185">Reference proteome</keyword>
<evidence type="ECO:0000313" key="2">
    <source>
        <dbReference type="Proteomes" id="UP001732700"/>
    </source>
</evidence>
<dbReference type="EnsemblPlants" id="AVESA.00010b.r2.2DG0396280.1">
    <property type="protein sequence ID" value="AVESA.00010b.r2.2DG0396280.1.CDS"/>
    <property type="gene ID" value="AVESA.00010b.r2.2DG0396280"/>
</dbReference>
<protein>
    <submittedName>
        <fullName evidence="1">Uncharacterized protein</fullName>
    </submittedName>
</protein>
<sequence length="509" mass="57510">MEPAIATLYYLAVLQGVVHCYIVFFIHIRRRMVKAVAVECSDREMDVLTKYLKETMFQCRNDPSLVTQRNLITQALDKIGSRSIVDCVSGVEILYTAISIVERKVKHCIKESYLFNEDDGILVFHNMMMKHLILSASSAHILQKLLEMLDSRAPHVKETRQQAAMIVDRLAFDIDLEQFPRGIQHISSLLGMFQPYHRDCLHDEFEKCWILQYRRRFPSQPGCAEDYGAYEKLFLQGLSIFRKIATDRNNCRVISDTPDLVSNIMVPITSDLLHNTPDDHGAWSDVVMKSLEVMSQLVVAPGEIGAKLRREISSSKEAVSTLQRILSCNKCNEELQQRAIQILTRIHMDSECNRREFVSTLVDVFTQDTKYISGIRGYAGCALSQICFNGGIGDAKIVIQTGGGDVVDSLTKVLIHEKNKICRQAAAEILEHLCTHYTKDDDEYLGKAMTNAIPQILGEILCWGDETHKGTTRNRCPILASRRTASASSDQFPLEREILPSKKHGRAAG</sequence>
<dbReference type="Proteomes" id="UP001732700">
    <property type="component" value="Chromosome 2D"/>
</dbReference>
<organism evidence="1 2">
    <name type="scientific">Avena sativa</name>
    <name type="common">Oat</name>
    <dbReference type="NCBI Taxonomy" id="4498"/>
    <lineage>
        <taxon>Eukaryota</taxon>
        <taxon>Viridiplantae</taxon>
        <taxon>Streptophyta</taxon>
        <taxon>Embryophyta</taxon>
        <taxon>Tracheophyta</taxon>
        <taxon>Spermatophyta</taxon>
        <taxon>Magnoliopsida</taxon>
        <taxon>Liliopsida</taxon>
        <taxon>Poales</taxon>
        <taxon>Poaceae</taxon>
        <taxon>BOP clade</taxon>
        <taxon>Pooideae</taxon>
        <taxon>Poodae</taxon>
        <taxon>Poeae</taxon>
        <taxon>Poeae Chloroplast Group 1 (Aveneae type)</taxon>
        <taxon>Aveninae</taxon>
        <taxon>Avena</taxon>
    </lineage>
</organism>
<reference evidence="1" key="1">
    <citation type="submission" date="2021-05" db="EMBL/GenBank/DDBJ databases">
        <authorList>
            <person name="Scholz U."/>
            <person name="Mascher M."/>
            <person name="Fiebig A."/>
        </authorList>
    </citation>
    <scope>NUCLEOTIDE SEQUENCE [LARGE SCALE GENOMIC DNA]</scope>
</reference>